<accession>A0A0H2RJ25</accession>
<dbReference type="InterPro" id="IPR039659">
    <property type="entry name" value="SPT5"/>
</dbReference>
<proteinExistence type="predicted"/>
<dbReference type="SUPFAM" id="SSF50104">
    <property type="entry name" value="Translation proteins SH3-like domain"/>
    <property type="match status" value="1"/>
</dbReference>
<dbReference type="Proteomes" id="UP000053477">
    <property type="component" value="Unassembled WGS sequence"/>
</dbReference>
<organism evidence="3 4">
    <name type="scientific">Schizopora paradoxa</name>
    <dbReference type="NCBI Taxonomy" id="27342"/>
    <lineage>
        <taxon>Eukaryota</taxon>
        <taxon>Fungi</taxon>
        <taxon>Dikarya</taxon>
        <taxon>Basidiomycota</taxon>
        <taxon>Agaricomycotina</taxon>
        <taxon>Agaricomycetes</taxon>
        <taxon>Hymenochaetales</taxon>
        <taxon>Schizoporaceae</taxon>
        <taxon>Schizopora</taxon>
    </lineage>
</organism>
<dbReference type="Pfam" id="PF03439">
    <property type="entry name" value="Spt5-NGN"/>
    <property type="match status" value="1"/>
</dbReference>
<sequence>MSSHPFVDDIAGVDTDSEYGSEDMEEDISVGGIDTHTEMDIDGPTEGETGYLQNGRFNAIIQQQAQVERSSAEASASSYIQRAKEMQTTALRQHEDDVVHVAYLQPESHTRVYAVKTRIGRELDAVLFGMHNCTTKGAELRGVKSVFCVTNSPGRIYVETEDDALMEKVLHNCIFVSHDAERQRVPSHELPCLLSPVPEVGLEEHSWVKIRGGLYHNDIGQVRGFLQGGSVVEVAVAPRLAPAATLRPRKRLRRQDGRPLPRRLTWQDAVKEYGISTVKTMTEGFQVNGVYIENNGFHVLTVNRNATKVVKPRMQEISMFIDAALEKLISEGSNLSSCTDEDVYSMGHIDIEKLDVDCLFGVGDAVEIIKGKNHGLRGRVMRPAVRHSITLLICNTEDEKGRDFELEENVSFGGSVTVRYGVHEGRTGYVEGTRGAQVFVRDHVTLEELCVYAAFVEKTPSTNGMQGSNSSVHPVQPQILYHNGKANIDVLAHKYMDEVIYVWKGFKKGSVGRVLSIGGTHARVCIGGTGVHTFKRENLLSEQLETLNNGDIPERYRNTIQQEQMILLVNRLIDIEKGRMRYDSSRIRNSDAKRVTVSRYRDNSTLAVCQGKTEGPMMWLFEPKIAELRKTYKIIVKFVNVEGHAALAHRTGKIVKTLTPETFPLSIQESPSVEIEYTDNKAKPRIERIPVSSITNSIPKTKGKLLIVGGNMKGNIVRHCRTIQDNVVVKPVEGGNTFRIPKSMICSLHEDQ</sequence>
<dbReference type="InterPro" id="IPR005100">
    <property type="entry name" value="NGN-domain"/>
</dbReference>
<reference evidence="3 4" key="1">
    <citation type="submission" date="2015-04" db="EMBL/GenBank/DDBJ databases">
        <title>Complete genome sequence of Schizopora paradoxa KUC8140, a cosmopolitan wood degrader in East Asia.</title>
        <authorList>
            <consortium name="DOE Joint Genome Institute"/>
            <person name="Min B."/>
            <person name="Park H."/>
            <person name="Jang Y."/>
            <person name="Kim J.-J."/>
            <person name="Kim K.H."/>
            <person name="Pangilinan J."/>
            <person name="Lipzen A."/>
            <person name="Riley R."/>
            <person name="Grigoriev I.V."/>
            <person name="Spatafora J.W."/>
            <person name="Choi I.-G."/>
        </authorList>
    </citation>
    <scope>NUCLEOTIDE SEQUENCE [LARGE SCALE GENOMIC DNA]</scope>
    <source>
        <strain evidence="3 4">KUC8140</strain>
    </source>
</reference>
<dbReference type="PANTHER" id="PTHR11125:SF7">
    <property type="entry name" value="TRANSCRIPTION ELONGATION FACTOR SPT5"/>
    <property type="match status" value="1"/>
</dbReference>
<feature type="region of interest" description="Disordered" evidence="1">
    <location>
        <begin position="1"/>
        <end position="22"/>
    </location>
</feature>
<dbReference type="GO" id="GO:0003729">
    <property type="term" value="F:mRNA binding"/>
    <property type="evidence" value="ECO:0007669"/>
    <property type="project" value="TreeGrafter"/>
</dbReference>
<dbReference type="PANTHER" id="PTHR11125">
    <property type="entry name" value="SUPPRESSOR OF TY 5"/>
    <property type="match status" value="1"/>
</dbReference>
<keyword evidence="4" id="KW-1185">Reference proteome</keyword>
<protein>
    <recommendedName>
        <fullName evidence="2">NGN domain-containing protein</fullName>
    </recommendedName>
</protein>
<feature type="domain" description="NGN" evidence="2">
    <location>
        <begin position="112"/>
        <end position="193"/>
    </location>
</feature>
<dbReference type="Gene3D" id="3.30.70.940">
    <property type="entry name" value="NusG, N-terminal domain"/>
    <property type="match status" value="1"/>
</dbReference>
<evidence type="ECO:0000313" key="3">
    <source>
        <dbReference type="EMBL" id="KLO11985.1"/>
    </source>
</evidence>
<dbReference type="AlphaFoldDB" id="A0A0H2RJ25"/>
<evidence type="ECO:0000256" key="1">
    <source>
        <dbReference type="SAM" id="MobiDB-lite"/>
    </source>
</evidence>
<dbReference type="GO" id="GO:0032044">
    <property type="term" value="C:DSIF complex"/>
    <property type="evidence" value="ECO:0007669"/>
    <property type="project" value="TreeGrafter"/>
</dbReference>
<dbReference type="GO" id="GO:0006357">
    <property type="term" value="P:regulation of transcription by RNA polymerase II"/>
    <property type="evidence" value="ECO:0007669"/>
    <property type="project" value="InterPro"/>
</dbReference>
<dbReference type="STRING" id="27342.A0A0H2RJ25"/>
<gene>
    <name evidence="3" type="ORF">SCHPADRAFT_891181</name>
</gene>
<dbReference type="GO" id="GO:0006368">
    <property type="term" value="P:transcription elongation by RNA polymerase II"/>
    <property type="evidence" value="ECO:0007669"/>
    <property type="project" value="TreeGrafter"/>
</dbReference>
<dbReference type="InterPro" id="IPR008991">
    <property type="entry name" value="Translation_prot_SH3-like_sf"/>
</dbReference>
<evidence type="ECO:0000313" key="4">
    <source>
        <dbReference type="Proteomes" id="UP000053477"/>
    </source>
</evidence>
<evidence type="ECO:0000259" key="2">
    <source>
        <dbReference type="Pfam" id="PF03439"/>
    </source>
</evidence>
<name>A0A0H2RJ25_9AGAM</name>
<dbReference type="InterPro" id="IPR036735">
    <property type="entry name" value="NGN_dom_sf"/>
</dbReference>
<dbReference type="OrthoDB" id="3048815at2759"/>
<dbReference type="EMBL" id="KQ085988">
    <property type="protein sequence ID" value="KLO11985.1"/>
    <property type="molecule type" value="Genomic_DNA"/>
</dbReference>
<dbReference type="InParanoid" id="A0A0H2RJ25"/>
<dbReference type="GO" id="GO:0032784">
    <property type="term" value="P:regulation of DNA-templated transcription elongation"/>
    <property type="evidence" value="ECO:0007669"/>
    <property type="project" value="InterPro"/>
</dbReference>